<dbReference type="AlphaFoldDB" id="A0A0F9PC60"/>
<evidence type="ECO:0000256" key="5">
    <source>
        <dbReference type="SAM" id="Phobius"/>
    </source>
</evidence>
<feature type="domain" description="Peptidase S26" evidence="6">
    <location>
        <begin position="19"/>
        <end position="167"/>
    </location>
</feature>
<dbReference type="Gene3D" id="2.10.109.10">
    <property type="entry name" value="Umud Fragment, subunit A"/>
    <property type="match status" value="1"/>
</dbReference>
<reference evidence="7" key="1">
    <citation type="journal article" date="2015" name="Nature">
        <title>Complex archaea that bridge the gap between prokaryotes and eukaryotes.</title>
        <authorList>
            <person name="Spang A."/>
            <person name="Saw J.H."/>
            <person name="Jorgensen S.L."/>
            <person name="Zaremba-Niedzwiedzka K."/>
            <person name="Martijn J."/>
            <person name="Lind A.E."/>
            <person name="van Eijk R."/>
            <person name="Schleper C."/>
            <person name="Guy L."/>
            <person name="Ettema T.J."/>
        </authorList>
    </citation>
    <scope>NUCLEOTIDE SEQUENCE</scope>
</reference>
<dbReference type="CDD" id="cd06530">
    <property type="entry name" value="S26_SPase_I"/>
    <property type="match status" value="1"/>
</dbReference>
<comment type="catalytic activity">
    <reaction evidence="1">
        <text>Cleavage of hydrophobic, N-terminal signal or leader sequences from secreted and periplasmic proteins.</text>
        <dbReference type="EC" id="3.4.21.89"/>
    </reaction>
</comment>
<evidence type="ECO:0000256" key="3">
    <source>
        <dbReference type="ARBA" id="ARBA00013208"/>
    </source>
</evidence>
<name>A0A0F9PC60_9ZZZZ</name>
<dbReference type="InterPro" id="IPR036286">
    <property type="entry name" value="LexA/Signal_pep-like_sf"/>
</dbReference>
<proteinExistence type="inferred from homology"/>
<keyword evidence="5" id="KW-0472">Membrane</keyword>
<dbReference type="EC" id="3.4.21.89" evidence="3"/>
<gene>
    <name evidence="7" type="ORF">LCGC14_1233380</name>
</gene>
<organism evidence="7">
    <name type="scientific">marine sediment metagenome</name>
    <dbReference type="NCBI Taxonomy" id="412755"/>
    <lineage>
        <taxon>unclassified sequences</taxon>
        <taxon>metagenomes</taxon>
        <taxon>ecological metagenomes</taxon>
    </lineage>
</organism>
<dbReference type="SUPFAM" id="SSF51306">
    <property type="entry name" value="LexA/Signal peptidase"/>
    <property type="match status" value="1"/>
</dbReference>
<keyword evidence="4" id="KW-0378">Hydrolase</keyword>
<keyword evidence="5" id="KW-1133">Transmembrane helix</keyword>
<evidence type="ECO:0000259" key="6">
    <source>
        <dbReference type="Pfam" id="PF10502"/>
    </source>
</evidence>
<dbReference type="PANTHER" id="PTHR43390">
    <property type="entry name" value="SIGNAL PEPTIDASE I"/>
    <property type="match status" value="1"/>
</dbReference>
<dbReference type="GO" id="GO:0006465">
    <property type="term" value="P:signal peptide processing"/>
    <property type="evidence" value="ECO:0007669"/>
    <property type="project" value="InterPro"/>
</dbReference>
<accession>A0A0F9PC60</accession>
<dbReference type="InterPro" id="IPR019533">
    <property type="entry name" value="Peptidase_S26"/>
</dbReference>
<dbReference type="InterPro" id="IPR019758">
    <property type="entry name" value="Pept_S26A_signal_pept_1_CS"/>
</dbReference>
<feature type="transmembrane region" description="Helical" evidence="5">
    <location>
        <begin position="15"/>
        <end position="36"/>
    </location>
</feature>
<dbReference type="InterPro" id="IPR000223">
    <property type="entry name" value="Pept_S26A_signal_pept_1"/>
</dbReference>
<dbReference type="PROSITE" id="PS00761">
    <property type="entry name" value="SPASE_I_3"/>
    <property type="match status" value="1"/>
</dbReference>
<protein>
    <recommendedName>
        <fullName evidence="3">signal peptidase I</fullName>
        <ecNumber evidence="3">3.4.21.89</ecNumber>
    </recommendedName>
</protein>
<keyword evidence="5" id="KW-0812">Transmembrane</keyword>
<dbReference type="EMBL" id="LAZR01006603">
    <property type="protein sequence ID" value="KKM90957.1"/>
    <property type="molecule type" value="Genomic_DNA"/>
</dbReference>
<evidence type="ECO:0000256" key="1">
    <source>
        <dbReference type="ARBA" id="ARBA00000677"/>
    </source>
</evidence>
<dbReference type="PRINTS" id="PR00727">
    <property type="entry name" value="LEADERPTASE"/>
</dbReference>
<evidence type="ECO:0000256" key="2">
    <source>
        <dbReference type="ARBA" id="ARBA00009370"/>
    </source>
</evidence>
<comment type="caution">
    <text evidence="7">The sequence shown here is derived from an EMBL/GenBank/DDBJ whole genome shotgun (WGS) entry which is preliminary data.</text>
</comment>
<dbReference type="PANTHER" id="PTHR43390:SF1">
    <property type="entry name" value="CHLOROPLAST PROCESSING PEPTIDASE"/>
    <property type="match status" value="1"/>
</dbReference>
<evidence type="ECO:0000313" key="7">
    <source>
        <dbReference type="EMBL" id="KKM90957.1"/>
    </source>
</evidence>
<dbReference type="GO" id="GO:0016020">
    <property type="term" value="C:membrane"/>
    <property type="evidence" value="ECO:0007669"/>
    <property type="project" value="InterPro"/>
</dbReference>
<comment type="similarity">
    <text evidence="2">Belongs to the peptidase S26 family.</text>
</comment>
<dbReference type="NCBIfam" id="TIGR02227">
    <property type="entry name" value="sigpep_I_bact"/>
    <property type="match status" value="1"/>
</dbReference>
<evidence type="ECO:0000256" key="4">
    <source>
        <dbReference type="ARBA" id="ARBA00022801"/>
    </source>
</evidence>
<dbReference type="GO" id="GO:0004252">
    <property type="term" value="F:serine-type endopeptidase activity"/>
    <property type="evidence" value="ECO:0007669"/>
    <property type="project" value="InterPro"/>
</dbReference>
<sequence>MVKAIKSKLNLTHKIILSIVVVTGILAVLGQVYFIMTYKPYKAELSAMVPTISPDERFIVNKRISKSDLKRGDIITYREESNRVNFKRIIGMPNERIKFDEGSVVVNGKKLKEPYIKFKDFSSNEVTQIGGNEYYMLGDNRPNSRDSRYYGPISFDQINGKVILIYFPIKNIRLIKNPL</sequence>
<dbReference type="GO" id="GO:0009003">
    <property type="term" value="F:signal peptidase activity"/>
    <property type="evidence" value="ECO:0007669"/>
    <property type="project" value="UniProtKB-EC"/>
</dbReference>
<dbReference type="Pfam" id="PF10502">
    <property type="entry name" value="Peptidase_S26"/>
    <property type="match status" value="1"/>
</dbReference>